<evidence type="ECO:0000259" key="12">
    <source>
        <dbReference type="PROSITE" id="PS50109"/>
    </source>
</evidence>
<evidence type="ECO:0000256" key="4">
    <source>
        <dbReference type="ARBA" id="ARBA00022475"/>
    </source>
</evidence>
<dbReference type="InterPro" id="IPR003594">
    <property type="entry name" value="HATPase_dom"/>
</dbReference>
<dbReference type="Proteomes" id="UP001148313">
    <property type="component" value="Unassembled WGS sequence"/>
</dbReference>
<keyword evidence="9" id="KW-0067">ATP-binding</keyword>
<dbReference type="PANTHER" id="PTHR44936">
    <property type="entry name" value="SENSOR PROTEIN CREC"/>
    <property type="match status" value="1"/>
</dbReference>
<evidence type="ECO:0000256" key="8">
    <source>
        <dbReference type="ARBA" id="ARBA00022777"/>
    </source>
</evidence>
<protein>
    <recommendedName>
        <fullName evidence="3">histidine kinase</fullName>
        <ecNumber evidence="3">2.7.13.3</ecNumber>
    </recommendedName>
</protein>
<dbReference type="EMBL" id="JAPJZH010000007">
    <property type="protein sequence ID" value="MDA4846252.1"/>
    <property type="molecule type" value="Genomic_DNA"/>
</dbReference>
<dbReference type="Pfam" id="PF02518">
    <property type="entry name" value="HATPase_c"/>
    <property type="match status" value="1"/>
</dbReference>
<accession>A0ABT4VNI8</accession>
<dbReference type="InterPro" id="IPR005467">
    <property type="entry name" value="His_kinase_dom"/>
</dbReference>
<evidence type="ECO:0000256" key="6">
    <source>
        <dbReference type="ARBA" id="ARBA00022679"/>
    </source>
</evidence>
<evidence type="ECO:0000256" key="3">
    <source>
        <dbReference type="ARBA" id="ARBA00012438"/>
    </source>
</evidence>
<keyword evidence="11" id="KW-0472">Membrane</keyword>
<feature type="region of interest" description="Disordered" evidence="10">
    <location>
        <begin position="1"/>
        <end position="21"/>
    </location>
</feature>
<dbReference type="PRINTS" id="PR00344">
    <property type="entry name" value="BCTRLSENSOR"/>
</dbReference>
<feature type="domain" description="Histidine kinase" evidence="12">
    <location>
        <begin position="268"/>
        <end position="493"/>
    </location>
</feature>
<comment type="catalytic activity">
    <reaction evidence="1">
        <text>ATP + protein L-histidine = ADP + protein N-phospho-L-histidine.</text>
        <dbReference type="EC" id="2.7.13.3"/>
    </reaction>
</comment>
<dbReference type="InterPro" id="IPR003661">
    <property type="entry name" value="HisK_dim/P_dom"/>
</dbReference>
<organism evidence="14 15">
    <name type="scientific">Hoeflea poritis</name>
    <dbReference type="NCBI Taxonomy" id="2993659"/>
    <lineage>
        <taxon>Bacteria</taxon>
        <taxon>Pseudomonadati</taxon>
        <taxon>Pseudomonadota</taxon>
        <taxon>Alphaproteobacteria</taxon>
        <taxon>Hyphomicrobiales</taxon>
        <taxon>Rhizobiaceae</taxon>
        <taxon>Hoeflea</taxon>
    </lineage>
</organism>
<dbReference type="InterPro" id="IPR003660">
    <property type="entry name" value="HAMP_dom"/>
</dbReference>
<dbReference type="InterPro" id="IPR050980">
    <property type="entry name" value="2C_sensor_his_kinase"/>
</dbReference>
<dbReference type="RefSeq" id="WP_271089985.1">
    <property type="nucleotide sequence ID" value="NZ_JAPJZH010000007.1"/>
</dbReference>
<reference evidence="14" key="1">
    <citation type="submission" date="2022-11" db="EMBL/GenBank/DDBJ databases">
        <title>Hoeflea poritis sp. nov., isolated from scleractinian coral Porites lutea.</title>
        <authorList>
            <person name="Zhang G."/>
            <person name="Wei Q."/>
            <person name="Cai L."/>
        </authorList>
    </citation>
    <scope>NUCLEOTIDE SEQUENCE</scope>
    <source>
        <strain evidence="14">E7-10</strain>
    </source>
</reference>
<evidence type="ECO:0000313" key="15">
    <source>
        <dbReference type="Proteomes" id="UP001148313"/>
    </source>
</evidence>
<evidence type="ECO:0000313" key="14">
    <source>
        <dbReference type="EMBL" id="MDA4846252.1"/>
    </source>
</evidence>
<dbReference type="SMART" id="SM00304">
    <property type="entry name" value="HAMP"/>
    <property type="match status" value="1"/>
</dbReference>
<proteinExistence type="predicted"/>
<comment type="caution">
    <text evidence="14">The sequence shown here is derived from an EMBL/GenBank/DDBJ whole genome shotgun (WGS) entry which is preliminary data.</text>
</comment>
<dbReference type="CDD" id="cd00075">
    <property type="entry name" value="HATPase"/>
    <property type="match status" value="1"/>
</dbReference>
<dbReference type="Gene3D" id="3.30.565.10">
    <property type="entry name" value="Histidine kinase-like ATPase, C-terminal domain"/>
    <property type="match status" value="1"/>
</dbReference>
<evidence type="ECO:0000256" key="7">
    <source>
        <dbReference type="ARBA" id="ARBA00022741"/>
    </source>
</evidence>
<dbReference type="PANTHER" id="PTHR44936:SF10">
    <property type="entry name" value="SENSOR PROTEIN RSTB"/>
    <property type="match status" value="1"/>
</dbReference>
<comment type="subcellular location">
    <subcellularLocation>
        <location evidence="2">Cell membrane</location>
        <topology evidence="2">Multi-pass membrane protein</topology>
    </subcellularLocation>
</comment>
<keyword evidence="5" id="KW-0597">Phosphoprotein</keyword>
<dbReference type="InterPro" id="IPR036097">
    <property type="entry name" value="HisK_dim/P_sf"/>
</dbReference>
<evidence type="ECO:0000256" key="2">
    <source>
        <dbReference type="ARBA" id="ARBA00004651"/>
    </source>
</evidence>
<feature type="transmembrane region" description="Helical" evidence="11">
    <location>
        <begin position="178"/>
        <end position="202"/>
    </location>
</feature>
<dbReference type="SMART" id="SM00388">
    <property type="entry name" value="HisKA"/>
    <property type="match status" value="1"/>
</dbReference>
<keyword evidence="4" id="KW-1003">Cell membrane</keyword>
<keyword evidence="11" id="KW-1133">Transmembrane helix</keyword>
<evidence type="ECO:0000256" key="5">
    <source>
        <dbReference type="ARBA" id="ARBA00022553"/>
    </source>
</evidence>
<keyword evidence="11" id="KW-0812">Transmembrane</keyword>
<keyword evidence="8 14" id="KW-0418">Kinase</keyword>
<keyword evidence="15" id="KW-1185">Reference proteome</keyword>
<evidence type="ECO:0000256" key="9">
    <source>
        <dbReference type="ARBA" id="ARBA00022840"/>
    </source>
</evidence>
<dbReference type="EC" id="2.7.13.3" evidence="3"/>
<evidence type="ECO:0000256" key="11">
    <source>
        <dbReference type="SAM" id="Phobius"/>
    </source>
</evidence>
<dbReference type="PROSITE" id="PS50109">
    <property type="entry name" value="HIS_KIN"/>
    <property type="match status" value="1"/>
</dbReference>
<evidence type="ECO:0000256" key="10">
    <source>
        <dbReference type="SAM" id="MobiDB-lite"/>
    </source>
</evidence>
<dbReference type="InterPro" id="IPR036890">
    <property type="entry name" value="HATPase_C_sf"/>
</dbReference>
<dbReference type="PROSITE" id="PS50885">
    <property type="entry name" value="HAMP"/>
    <property type="match status" value="1"/>
</dbReference>
<dbReference type="InterPro" id="IPR004358">
    <property type="entry name" value="Sig_transdc_His_kin-like_C"/>
</dbReference>
<evidence type="ECO:0000259" key="13">
    <source>
        <dbReference type="PROSITE" id="PS50885"/>
    </source>
</evidence>
<keyword evidence="7" id="KW-0547">Nucleotide-binding</keyword>
<keyword evidence="6" id="KW-0808">Transferase</keyword>
<dbReference type="SUPFAM" id="SSF47384">
    <property type="entry name" value="Homodimeric domain of signal transducing histidine kinase"/>
    <property type="match status" value="1"/>
</dbReference>
<gene>
    <name evidence="14" type="ORF">OOZ53_12880</name>
</gene>
<evidence type="ECO:0000256" key="1">
    <source>
        <dbReference type="ARBA" id="ARBA00000085"/>
    </source>
</evidence>
<dbReference type="SMART" id="SM00387">
    <property type="entry name" value="HATPase_c"/>
    <property type="match status" value="1"/>
</dbReference>
<dbReference type="Gene3D" id="1.10.287.130">
    <property type="match status" value="1"/>
</dbReference>
<dbReference type="CDD" id="cd06225">
    <property type="entry name" value="HAMP"/>
    <property type="match status" value="1"/>
</dbReference>
<sequence>MDSGNGADRRETLATNGKQKPWHSLSGKLLLLTVLFVMAAEVLIFVPSVANMRMRWLEDRLRTAAAASLVVEGWEDMELPRPIQNDALMATGTKSIALKSGDMSRLIAASDMPPQVDRQYDLSSVSAFAAIRDAFVTLFSDDRIIRVYGPVEGSGMMIDVVMEEDPLRNAMLVYGRNVFFLSVLISLFTAGLVFVAINAMMIRPIRRMTTSMQAFSREPDDPARVIAPREVNDEIGIAERHLQSMQQELQATLKKQQHLANLGLAVSKINHDMRNILASAQLMSDRLSMVDDPVVKRFAPKLIRTMDRAVDYTREVLDYGRANEAEPNRRLVDFAALVADVRDMLIVDADLRPDGEPAPDASPVDFIIDVPEGLEIEADSEQLFRVIHNLCRNAIQALTADGMDDLAIVRRVTVSASVENGTATIDIDDTGPGMPAKARENLFTAFRGSARSGGTGLGLAIASELVRAHGGAIMLADKPGPGTRFRITLPNQPDQALCRERTAPMPIKEVGE</sequence>
<dbReference type="SUPFAM" id="SSF55874">
    <property type="entry name" value="ATPase domain of HSP90 chaperone/DNA topoisomerase II/histidine kinase"/>
    <property type="match status" value="1"/>
</dbReference>
<feature type="transmembrane region" description="Helical" evidence="11">
    <location>
        <begin position="29"/>
        <end position="50"/>
    </location>
</feature>
<dbReference type="GO" id="GO:0016301">
    <property type="term" value="F:kinase activity"/>
    <property type="evidence" value="ECO:0007669"/>
    <property type="project" value="UniProtKB-KW"/>
</dbReference>
<feature type="domain" description="HAMP" evidence="13">
    <location>
        <begin position="199"/>
        <end position="254"/>
    </location>
</feature>
<name>A0ABT4VNI8_9HYPH</name>